<keyword evidence="1" id="KW-1185">Reference proteome</keyword>
<dbReference type="SUPFAM" id="SSF53098">
    <property type="entry name" value="Ribonuclease H-like"/>
    <property type="match status" value="1"/>
</dbReference>
<dbReference type="PANTHER" id="PTHR46585:SF1">
    <property type="entry name" value="CHROMO DOMAIN-CONTAINING PROTEIN"/>
    <property type="match status" value="1"/>
</dbReference>
<dbReference type="Gene3D" id="3.30.420.10">
    <property type="entry name" value="Ribonuclease H-like superfamily/Ribonuclease H"/>
    <property type="match status" value="1"/>
</dbReference>
<evidence type="ECO:0000313" key="1">
    <source>
        <dbReference type="Proteomes" id="UP001652625"/>
    </source>
</evidence>
<reference evidence="2" key="1">
    <citation type="submission" date="2025-08" db="UniProtKB">
        <authorList>
            <consortium name="RefSeq"/>
        </authorList>
    </citation>
    <scope>IDENTIFICATION</scope>
</reference>
<evidence type="ECO:0000313" key="2">
    <source>
        <dbReference type="RefSeq" id="XP_065672077.1"/>
    </source>
</evidence>
<gene>
    <name evidence="2" type="primary">LOC136089906</name>
</gene>
<proteinExistence type="predicted"/>
<dbReference type="GeneID" id="136089906"/>
<dbReference type="InterPro" id="IPR012337">
    <property type="entry name" value="RNaseH-like_sf"/>
</dbReference>
<protein>
    <submittedName>
        <fullName evidence="2">Uncharacterized protein LOC136089906</fullName>
    </submittedName>
</protein>
<sequence length="144" mass="17006">MKSFSKFNDDIKYLFMVVDAFSKYGLIVPLKSKAGVNVANALNKIFKESVKKIWLNKTLGFYKKHVKALGVELYSTENEEKTCIVKRWNRTMKDKMFKYFSANSSRRYIDVLEKWLIKTTSQSILQLKWHHLQLAIKRMKILFG</sequence>
<dbReference type="RefSeq" id="XP_065672077.1">
    <property type="nucleotide sequence ID" value="XM_065816005.1"/>
</dbReference>
<organism evidence="1 2">
    <name type="scientific">Hydra vulgaris</name>
    <name type="common">Hydra</name>
    <name type="synonym">Hydra attenuata</name>
    <dbReference type="NCBI Taxonomy" id="6087"/>
    <lineage>
        <taxon>Eukaryota</taxon>
        <taxon>Metazoa</taxon>
        <taxon>Cnidaria</taxon>
        <taxon>Hydrozoa</taxon>
        <taxon>Hydroidolina</taxon>
        <taxon>Anthoathecata</taxon>
        <taxon>Aplanulata</taxon>
        <taxon>Hydridae</taxon>
        <taxon>Hydra</taxon>
    </lineage>
</organism>
<dbReference type="PANTHER" id="PTHR46585">
    <property type="entry name" value="INTEGRASE CORE DOMAIN CONTAINING PROTEIN"/>
    <property type="match status" value="1"/>
</dbReference>
<dbReference type="Proteomes" id="UP001652625">
    <property type="component" value="Chromosome 13"/>
</dbReference>
<dbReference type="InterPro" id="IPR036397">
    <property type="entry name" value="RNaseH_sf"/>
</dbReference>
<name>A0ABM4DCF8_HYDVU</name>
<accession>A0ABM4DCF8</accession>